<sequence>MTLSIWRYAHLTLAILTFLFLIVASTTGIILAYDAAQEKTQPYRVDDFSNINLAQSLPELRKVFPEITEISVDHNQFVTLEGIDDNGENIKAYIDPITGKILGKPVDKSKFINWITSLHRSLFLKETGRFTVGVVSFLLMIISISGLILIIKRQNGIRHFFDNIKKDFFSQYLHVVSGRVLLIPILIVSLTGTYLFMHRFELIPKGKNEKIAHKITNSETQIKLADFPIFKETKLSKVKKIEFPFIEDDSEEFFVLKLKDREITVNQINGEIVKEEKYPLTIIYENLSLTLHTGRGSVVWSIVLGLSSVGILLFIYSGFVITFKRTKNKIKNKYKSENAEIVIFVGSENGSTLGFANKIHSQLLSDGKKSFITEFNQYKFYPKVEQFIIFTSTYGLGDAPTNASNFKKLLKEFPQNQSVKYSVVGFGSKSYEDFCGFAIEVDQLLSEQNWAEPQLEIFTVNDKSAAEFTEWAKQWSYKTMIPLATAPSLYSEKIPSLKKMKVIGKSEIVDEVTTFKVILKPNSLVKFKSGDLLAIYPENDHKERFYSIGKVNGAIQLVVKLHENGIGSGFLHRLQENQEIKARIIKNSEFHFPKKASEVIMIANGTGIAPFLGMIDEQMGKTKTHLYCGFRKSSELTVNYEYFAHENIKKGKLSSFNLAFSREEESQYVMDLVERDAELFTNSLENGGFIMICGALKMQHDVEDTLRKLCTLKNKDYETYKLNGQILTDCY</sequence>
<feature type="transmembrane region" description="Helical" evidence="2">
    <location>
        <begin position="298"/>
        <end position="323"/>
    </location>
</feature>
<feature type="transmembrane region" description="Helical" evidence="2">
    <location>
        <begin position="12"/>
        <end position="33"/>
    </location>
</feature>
<dbReference type="InterPro" id="IPR001709">
    <property type="entry name" value="Flavoprot_Pyr_Nucl_cyt_Rdtase"/>
</dbReference>
<dbReference type="Pfam" id="PF00175">
    <property type="entry name" value="NAD_binding_1"/>
    <property type="match status" value="1"/>
</dbReference>
<dbReference type="GO" id="GO:0003958">
    <property type="term" value="F:NADPH-hemoprotein reductase activity"/>
    <property type="evidence" value="ECO:0007669"/>
    <property type="project" value="UniProtKB-EC"/>
</dbReference>
<dbReference type="Gene3D" id="3.40.50.80">
    <property type="entry name" value="Nucleotide-binding domain of ferredoxin-NADP reductase (FNR) module"/>
    <property type="match status" value="1"/>
</dbReference>
<reference evidence="5 6" key="1">
    <citation type="submission" date="2018-06" db="EMBL/GenBank/DDBJ databases">
        <authorList>
            <consortium name="Pathogen Informatics"/>
            <person name="Doyle S."/>
        </authorList>
    </citation>
    <scope>NUCLEOTIDE SEQUENCE [LARGE SCALE GENOMIC DNA]</scope>
    <source>
        <strain evidence="5 6">NCTC13532</strain>
    </source>
</reference>
<dbReference type="PRINTS" id="PR00371">
    <property type="entry name" value="FPNCR"/>
</dbReference>
<evidence type="ECO:0000313" key="5">
    <source>
        <dbReference type="EMBL" id="SUX43283.1"/>
    </source>
</evidence>
<dbReference type="Proteomes" id="UP000254282">
    <property type="component" value="Unassembled WGS sequence"/>
</dbReference>
<organism evidence="5 6">
    <name type="scientific">Chryseobacterium indoltheticum</name>
    <dbReference type="NCBI Taxonomy" id="254"/>
    <lineage>
        <taxon>Bacteria</taxon>
        <taxon>Pseudomonadati</taxon>
        <taxon>Bacteroidota</taxon>
        <taxon>Flavobacteriia</taxon>
        <taxon>Flavobacteriales</taxon>
        <taxon>Weeksellaceae</taxon>
        <taxon>Chryseobacterium group</taxon>
        <taxon>Chryseobacterium</taxon>
    </lineage>
</organism>
<keyword evidence="2" id="KW-0472">Membrane</keyword>
<name>A0A381F9X4_9FLAO</name>
<dbReference type="STRING" id="254.SAMN05421682_102348"/>
<evidence type="ECO:0000256" key="2">
    <source>
        <dbReference type="SAM" id="Phobius"/>
    </source>
</evidence>
<feature type="transmembrane region" description="Helical" evidence="2">
    <location>
        <begin position="130"/>
        <end position="151"/>
    </location>
</feature>
<evidence type="ECO:0000256" key="1">
    <source>
        <dbReference type="ARBA" id="ARBA00022630"/>
    </source>
</evidence>
<accession>A0A381F9X4</accession>
<dbReference type="InterPro" id="IPR017938">
    <property type="entry name" value="Riboflavin_synthase-like_b-brl"/>
</dbReference>
<keyword evidence="2" id="KW-1133">Transmembrane helix</keyword>
<dbReference type="EMBL" id="UFVR01000004">
    <property type="protein sequence ID" value="SUX43283.1"/>
    <property type="molecule type" value="Genomic_DNA"/>
</dbReference>
<feature type="domain" description="Flavodoxin-like" evidence="3">
    <location>
        <begin position="341"/>
        <end position="480"/>
    </location>
</feature>
<dbReference type="SUPFAM" id="SSF52218">
    <property type="entry name" value="Flavoproteins"/>
    <property type="match status" value="1"/>
</dbReference>
<dbReference type="InterPro" id="IPR008254">
    <property type="entry name" value="Flavodoxin/NO_synth"/>
</dbReference>
<dbReference type="RefSeq" id="WP_115618908.1">
    <property type="nucleotide sequence ID" value="NZ_UFVR01000004.1"/>
</dbReference>
<proteinExistence type="predicted"/>
<evidence type="ECO:0000259" key="4">
    <source>
        <dbReference type="PROSITE" id="PS51384"/>
    </source>
</evidence>
<feature type="domain" description="FAD-binding FR-type" evidence="4">
    <location>
        <begin position="495"/>
        <end position="593"/>
    </location>
</feature>
<dbReference type="GO" id="GO:0005829">
    <property type="term" value="C:cytosol"/>
    <property type="evidence" value="ECO:0007669"/>
    <property type="project" value="TreeGrafter"/>
</dbReference>
<dbReference type="InterPro" id="IPR039261">
    <property type="entry name" value="FNR_nucleotide-bd"/>
</dbReference>
<keyword evidence="2" id="KW-0812">Transmembrane</keyword>
<dbReference type="SUPFAM" id="SSF63380">
    <property type="entry name" value="Riboflavin synthase domain-like"/>
    <property type="match status" value="1"/>
</dbReference>
<dbReference type="InterPro" id="IPR017927">
    <property type="entry name" value="FAD-bd_FR_type"/>
</dbReference>
<dbReference type="PRINTS" id="PR00369">
    <property type="entry name" value="FLAVODOXIN"/>
</dbReference>
<dbReference type="InterPro" id="IPR001094">
    <property type="entry name" value="Flavdoxin-like"/>
</dbReference>
<dbReference type="EC" id="1.8.1.2" evidence="5"/>
<dbReference type="PROSITE" id="PS50902">
    <property type="entry name" value="FLAVODOXIN_LIKE"/>
    <property type="match status" value="1"/>
</dbReference>
<dbReference type="InterPro" id="IPR029039">
    <property type="entry name" value="Flavoprotein-like_sf"/>
</dbReference>
<dbReference type="AlphaFoldDB" id="A0A381F9X4"/>
<evidence type="ECO:0000259" key="3">
    <source>
        <dbReference type="PROSITE" id="PS50902"/>
    </source>
</evidence>
<dbReference type="Pfam" id="PF03929">
    <property type="entry name" value="PepSY_TM"/>
    <property type="match status" value="1"/>
</dbReference>
<keyword evidence="1" id="KW-0285">Flavoprotein</keyword>
<protein>
    <submittedName>
        <fullName evidence="5">Sulfite reductase [NADPH] flavoprotein alpha-component</fullName>
        <ecNumber evidence="5">1.8.1.2</ecNumber>
    </submittedName>
</protein>
<dbReference type="InterPro" id="IPR001433">
    <property type="entry name" value="OxRdtase_FAD/NAD-bd"/>
</dbReference>
<evidence type="ECO:0000313" key="6">
    <source>
        <dbReference type="Proteomes" id="UP000254282"/>
    </source>
</evidence>
<dbReference type="InterPro" id="IPR005625">
    <property type="entry name" value="PepSY-ass_TM"/>
</dbReference>
<dbReference type="Gene3D" id="2.40.30.10">
    <property type="entry name" value="Translation factors"/>
    <property type="match status" value="1"/>
</dbReference>
<dbReference type="PROSITE" id="PS51384">
    <property type="entry name" value="FAD_FR"/>
    <property type="match status" value="1"/>
</dbReference>
<feature type="transmembrane region" description="Helical" evidence="2">
    <location>
        <begin position="172"/>
        <end position="197"/>
    </location>
</feature>
<dbReference type="Gene3D" id="3.40.50.360">
    <property type="match status" value="1"/>
</dbReference>
<gene>
    <name evidence="5" type="primary">cysJ</name>
    <name evidence="5" type="ORF">NCTC13532_00243</name>
</gene>
<dbReference type="GO" id="GO:0050660">
    <property type="term" value="F:flavin adenine dinucleotide binding"/>
    <property type="evidence" value="ECO:0007669"/>
    <property type="project" value="TreeGrafter"/>
</dbReference>
<dbReference type="Pfam" id="PF00258">
    <property type="entry name" value="Flavodoxin_1"/>
    <property type="match status" value="1"/>
</dbReference>
<keyword evidence="5" id="KW-0560">Oxidoreductase</keyword>
<dbReference type="SUPFAM" id="SSF52343">
    <property type="entry name" value="Ferredoxin reductase-like, C-terminal NADP-linked domain"/>
    <property type="match status" value="1"/>
</dbReference>
<dbReference type="GO" id="GO:0010181">
    <property type="term" value="F:FMN binding"/>
    <property type="evidence" value="ECO:0007669"/>
    <property type="project" value="InterPro"/>
</dbReference>
<dbReference type="PANTHER" id="PTHR19384">
    <property type="entry name" value="NITRIC OXIDE SYNTHASE-RELATED"/>
    <property type="match status" value="1"/>
</dbReference>